<keyword evidence="4 7" id="KW-0812">Transmembrane</keyword>
<dbReference type="AlphaFoldDB" id="A0A5A9GM41"/>
<feature type="transmembrane region" description="Helical" evidence="7">
    <location>
        <begin position="83"/>
        <end position="107"/>
    </location>
</feature>
<evidence type="ECO:0000313" key="10">
    <source>
        <dbReference type="Proteomes" id="UP000324927"/>
    </source>
</evidence>
<dbReference type="Pfam" id="PF00528">
    <property type="entry name" value="BPD_transp_1"/>
    <property type="match status" value="1"/>
</dbReference>
<accession>A0A5A9GM41</accession>
<evidence type="ECO:0000256" key="2">
    <source>
        <dbReference type="ARBA" id="ARBA00022448"/>
    </source>
</evidence>
<dbReference type="Gene3D" id="1.10.3720.10">
    <property type="entry name" value="MetI-like"/>
    <property type="match status" value="1"/>
</dbReference>
<dbReference type="CDD" id="cd06261">
    <property type="entry name" value="TM_PBP2"/>
    <property type="match status" value="1"/>
</dbReference>
<dbReference type="GO" id="GO:0005886">
    <property type="term" value="C:plasma membrane"/>
    <property type="evidence" value="ECO:0007669"/>
    <property type="project" value="UniProtKB-SubCell"/>
</dbReference>
<evidence type="ECO:0000256" key="6">
    <source>
        <dbReference type="ARBA" id="ARBA00023136"/>
    </source>
</evidence>
<comment type="caution">
    <text evidence="9">The sequence shown here is derived from an EMBL/GenBank/DDBJ whole genome shotgun (WGS) entry which is preliminary data.</text>
</comment>
<evidence type="ECO:0000256" key="4">
    <source>
        <dbReference type="ARBA" id="ARBA00022692"/>
    </source>
</evidence>
<dbReference type="Proteomes" id="UP000324927">
    <property type="component" value="Unassembled WGS sequence"/>
</dbReference>
<evidence type="ECO:0000256" key="5">
    <source>
        <dbReference type="ARBA" id="ARBA00022989"/>
    </source>
</evidence>
<proteinExistence type="inferred from homology"/>
<keyword evidence="2 7" id="KW-0813">Transport</keyword>
<dbReference type="EMBL" id="VTTN01000006">
    <property type="protein sequence ID" value="KAA0595433.1"/>
    <property type="molecule type" value="Genomic_DNA"/>
</dbReference>
<dbReference type="PANTHER" id="PTHR30151:SF25">
    <property type="entry name" value="TAURINE TRANSPORT SYSTEM PERMEASE PROTEIN TAUC"/>
    <property type="match status" value="1"/>
</dbReference>
<comment type="subcellular location">
    <subcellularLocation>
        <location evidence="1 7">Cell membrane</location>
        <topology evidence="1 7">Multi-pass membrane protein</topology>
    </subcellularLocation>
</comment>
<dbReference type="OrthoDB" id="258894at2"/>
<evidence type="ECO:0000259" key="8">
    <source>
        <dbReference type="PROSITE" id="PS50928"/>
    </source>
</evidence>
<feature type="transmembrane region" description="Helical" evidence="7">
    <location>
        <begin position="114"/>
        <end position="136"/>
    </location>
</feature>
<feature type="transmembrane region" description="Helical" evidence="7">
    <location>
        <begin position="198"/>
        <end position="218"/>
    </location>
</feature>
<feature type="transmembrane region" description="Helical" evidence="7">
    <location>
        <begin position="12"/>
        <end position="32"/>
    </location>
</feature>
<reference evidence="9 10" key="1">
    <citation type="submission" date="2019-08" db="EMBL/GenBank/DDBJ databases">
        <authorList>
            <person name="Grouzdev D."/>
            <person name="Tikhonova E."/>
            <person name="Kravchenko I."/>
        </authorList>
    </citation>
    <scope>NUCLEOTIDE SEQUENCE [LARGE SCALE GENOMIC DNA]</scope>
    <source>
        <strain evidence="9 10">59b</strain>
    </source>
</reference>
<dbReference type="InterPro" id="IPR000515">
    <property type="entry name" value="MetI-like"/>
</dbReference>
<dbReference type="GO" id="GO:0055085">
    <property type="term" value="P:transmembrane transport"/>
    <property type="evidence" value="ECO:0007669"/>
    <property type="project" value="InterPro"/>
</dbReference>
<gene>
    <name evidence="9" type="ORF">FZ942_17615</name>
</gene>
<keyword evidence="3" id="KW-1003">Cell membrane</keyword>
<dbReference type="InterPro" id="IPR035906">
    <property type="entry name" value="MetI-like_sf"/>
</dbReference>
<feature type="transmembrane region" description="Helical" evidence="7">
    <location>
        <begin position="238"/>
        <end position="256"/>
    </location>
</feature>
<evidence type="ECO:0000313" key="9">
    <source>
        <dbReference type="EMBL" id="KAA0595433.1"/>
    </source>
</evidence>
<keyword evidence="6 7" id="KW-0472">Membrane</keyword>
<keyword evidence="10" id="KW-1185">Reference proteome</keyword>
<evidence type="ECO:0000256" key="7">
    <source>
        <dbReference type="RuleBase" id="RU363032"/>
    </source>
</evidence>
<protein>
    <submittedName>
        <fullName evidence="9">ABC transporter permease subunit</fullName>
    </submittedName>
</protein>
<dbReference type="RefSeq" id="WP_149232375.1">
    <property type="nucleotide sequence ID" value="NZ_JALJXJ010000007.1"/>
</dbReference>
<dbReference type="PANTHER" id="PTHR30151">
    <property type="entry name" value="ALKANE SULFONATE ABC TRANSPORTER-RELATED, MEMBRANE SUBUNIT"/>
    <property type="match status" value="1"/>
</dbReference>
<name>A0A5A9GM41_AZOLI</name>
<feature type="domain" description="ABC transmembrane type-1" evidence="8">
    <location>
        <begin position="80"/>
        <end position="260"/>
    </location>
</feature>
<organism evidence="9 10">
    <name type="scientific">Azospirillum lipoferum</name>
    <dbReference type="NCBI Taxonomy" id="193"/>
    <lineage>
        <taxon>Bacteria</taxon>
        <taxon>Pseudomonadati</taxon>
        <taxon>Pseudomonadota</taxon>
        <taxon>Alphaproteobacteria</taxon>
        <taxon>Rhodospirillales</taxon>
        <taxon>Azospirillaceae</taxon>
        <taxon>Azospirillum</taxon>
    </lineage>
</organism>
<comment type="similarity">
    <text evidence="7">Belongs to the binding-protein-dependent transport system permease family.</text>
</comment>
<dbReference type="PROSITE" id="PS50928">
    <property type="entry name" value="ABC_TM1"/>
    <property type="match status" value="1"/>
</dbReference>
<dbReference type="GO" id="GO:0010438">
    <property type="term" value="P:cellular response to sulfur starvation"/>
    <property type="evidence" value="ECO:0007669"/>
    <property type="project" value="TreeGrafter"/>
</dbReference>
<evidence type="ECO:0000256" key="1">
    <source>
        <dbReference type="ARBA" id="ARBA00004651"/>
    </source>
</evidence>
<evidence type="ECO:0000256" key="3">
    <source>
        <dbReference type="ARBA" id="ARBA00022475"/>
    </source>
</evidence>
<dbReference type="SUPFAM" id="SSF161098">
    <property type="entry name" value="MetI-like"/>
    <property type="match status" value="1"/>
</dbReference>
<keyword evidence="5 7" id="KW-1133">Transmembrane helix</keyword>
<sequence length="274" mass="29512">MRRIINRRPGRGGIVFWGALPFLGAAALYAVASALRLAENPADKLLPPLSAMAAAVARIAFTPDPRTGDYLMWADTLASLHRLGLGLGVATAAALVIGIAMGLIPYVRAGLSPFVAILSMVPPMAVLPVLFIVFGLDELSKVVLIVVGVAPFLIRDLAMRTAELPAEQIIKAQTLGGSTWQIVLRVVLPQMLPRLVDAVRLSLGPAWLFLISAEAIAATEGLGYRIFLVRRYLAMDVILPYVAWITLLAFVSDYLLRLFNARCFPWLKAGKGSA</sequence>